<dbReference type="Pfam" id="PF01380">
    <property type="entry name" value="SIS"/>
    <property type="match status" value="1"/>
</dbReference>
<dbReference type="PROSITE" id="PS51464">
    <property type="entry name" value="SIS"/>
    <property type="match status" value="1"/>
</dbReference>
<keyword evidence="3" id="KW-0804">Transcription</keyword>
<name>A0AAW4MTJ3_9FIRM</name>
<evidence type="ECO:0000313" key="8">
    <source>
        <dbReference type="Proteomes" id="UP001196408"/>
    </source>
</evidence>
<dbReference type="GO" id="GO:0097367">
    <property type="term" value="F:carbohydrate derivative binding"/>
    <property type="evidence" value="ECO:0007669"/>
    <property type="project" value="InterPro"/>
</dbReference>
<gene>
    <name evidence="6" type="ORF">KSV97_10660</name>
    <name evidence="7" type="ORF">KSW06_10685</name>
</gene>
<evidence type="ECO:0000256" key="2">
    <source>
        <dbReference type="ARBA" id="ARBA00023125"/>
    </source>
</evidence>
<dbReference type="InterPro" id="IPR035472">
    <property type="entry name" value="RpiR-like_SIS"/>
</dbReference>
<proteinExistence type="predicted"/>
<dbReference type="PROSITE" id="PS51071">
    <property type="entry name" value="HTH_RPIR"/>
    <property type="match status" value="1"/>
</dbReference>
<dbReference type="GO" id="GO:0003700">
    <property type="term" value="F:DNA-binding transcription factor activity"/>
    <property type="evidence" value="ECO:0007669"/>
    <property type="project" value="InterPro"/>
</dbReference>
<evidence type="ECO:0000259" key="4">
    <source>
        <dbReference type="PROSITE" id="PS51071"/>
    </source>
</evidence>
<dbReference type="Proteomes" id="UP001196408">
    <property type="component" value="Unassembled WGS sequence"/>
</dbReference>
<dbReference type="EMBL" id="JAHOEL010000109">
    <property type="protein sequence ID" value="MBV3393698.1"/>
    <property type="molecule type" value="Genomic_DNA"/>
</dbReference>
<dbReference type="InterPro" id="IPR001347">
    <property type="entry name" value="SIS_dom"/>
</dbReference>
<evidence type="ECO:0000313" key="9">
    <source>
        <dbReference type="Proteomes" id="UP001197492"/>
    </source>
</evidence>
<keyword evidence="9" id="KW-1185">Reference proteome</keyword>
<dbReference type="InterPro" id="IPR047640">
    <property type="entry name" value="RpiR-like"/>
</dbReference>
<evidence type="ECO:0000256" key="3">
    <source>
        <dbReference type="ARBA" id="ARBA00023163"/>
    </source>
</evidence>
<dbReference type="AlphaFoldDB" id="A0AAW4MTJ3"/>
<organism evidence="6 8">
    <name type="scientific">Catenibacterium mitsuokai</name>
    <dbReference type="NCBI Taxonomy" id="100886"/>
    <lineage>
        <taxon>Bacteria</taxon>
        <taxon>Bacillati</taxon>
        <taxon>Bacillota</taxon>
        <taxon>Erysipelotrichia</taxon>
        <taxon>Erysipelotrichales</taxon>
        <taxon>Coprobacillaceae</taxon>
        <taxon>Catenibacterium</taxon>
    </lineage>
</organism>
<protein>
    <submittedName>
        <fullName evidence="6">MurR/RpiR family transcriptional regulator</fullName>
    </submittedName>
</protein>
<evidence type="ECO:0000259" key="5">
    <source>
        <dbReference type="PROSITE" id="PS51464"/>
    </source>
</evidence>
<evidence type="ECO:0000256" key="1">
    <source>
        <dbReference type="ARBA" id="ARBA00023015"/>
    </source>
</evidence>
<feature type="domain" description="HTH rpiR-type" evidence="4">
    <location>
        <begin position="1"/>
        <end position="76"/>
    </location>
</feature>
<dbReference type="RefSeq" id="WP_217748302.1">
    <property type="nucleotide sequence ID" value="NZ_JAHOEB010000109.1"/>
</dbReference>
<feature type="domain" description="SIS" evidence="5">
    <location>
        <begin position="125"/>
        <end position="266"/>
    </location>
</feature>
<comment type="caution">
    <text evidence="6">The sequence shown here is derived from an EMBL/GenBank/DDBJ whole genome shotgun (WGS) entry which is preliminary data.</text>
</comment>
<sequence>MSIMTQLEFALDFTHAEVEIAHYILNHGEDVLNLSIKELAERTYTSPATIVRLCRKLGLEGYNDFKIKYSAELQYTLTKTKRIDVNFPFGPEDNYPQIAYKLGTMSREVIEDTIKLIDFDDLRKAIELMNQYESIDIYGNGNSMLEALSFQHKMTRIGRNVNIRTLEGEQIFLAYNSSSSHLAMILSYSGETAEIIRIAQTLKEKGTKMIVITSLGDNQLSHYGDVILRVGSREKIFTKIAPFASNLSMEYILNLIFSCIFQRDYNRNLEKKVNYDKTKDARHPARSPVNDI</sequence>
<dbReference type="Proteomes" id="UP001197492">
    <property type="component" value="Unassembled WGS sequence"/>
</dbReference>
<dbReference type="PANTHER" id="PTHR30514:SF1">
    <property type="entry name" value="HTH-TYPE TRANSCRIPTIONAL REGULATOR HEXR-RELATED"/>
    <property type="match status" value="1"/>
</dbReference>
<accession>A0AAW4MTJ3</accession>
<dbReference type="EMBL" id="JAHOEF010000106">
    <property type="protein sequence ID" value="MBV3383660.1"/>
    <property type="molecule type" value="Genomic_DNA"/>
</dbReference>
<dbReference type="GeneID" id="301324720"/>
<dbReference type="Pfam" id="PF01418">
    <property type="entry name" value="HTH_6"/>
    <property type="match status" value="1"/>
</dbReference>
<dbReference type="GO" id="GO:1901135">
    <property type="term" value="P:carbohydrate derivative metabolic process"/>
    <property type="evidence" value="ECO:0007669"/>
    <property type="project" value="InterPro"/>
</dbReference>
<dbReference type="CDD" id="cd05013">
    <property type="entry name" value="SIS_RpiR"/>
    <property type="match status" value="1"/>
</dbReference>
<dbReference type="GO" id="GO:0003677">
    <property type="term" value="F:DNA binding"/>
    <property type="evidence" value="ECO:0007669"/>
    <property type="project" value="UniProtKB-KW"/>
</dbReference>
<evidence type="ECO:0000313" key="6">
    <source>
        <dbReference type="EMBL" id="MBV3383660.1"/>
    </source>
</evidence>
<dbReference type="PANTHER" id="PTHR30514">
    <property type="entry name" value="GLUCOKINASE"/>
    <property type="match status" value="1"/>
</dbReference>
<evidence type="ECO:0000313" key="7">
    <source>
        <dbReference type="EMBL" id="MBV3393698.1"/>
    </source>
</evidence>
<dbReference type="InterPro" id="IPR000281">
    <property type="entry name" value="HTH_RpiR"/>
</dbReference>
<reference evidence="6 9" key="1">
    <citation type="submission" date="2021-06" db="EMBL/GenBank/DDBJ databases">
        <title>Collection of gut derived symbiotic bacterial strains cultured from healthy donors.</title>
        <authorList>
            <person name="Lin H."/>
            <person name="Littmann E."/>
            <person name="Pamer E.G."/>
        </authorList>
    </citation>
    <scope>NUCLEOTIDE SEQUENCE</scope>
    <source>
        <strain evidence="7 9">MSK.21.70</strain>
        <strain evidence="6">MSK.21.82</strain>
    </source>
</reference>
<keyword evidence="2" id="KW-0238">DNA-binding</keyword>
<keyword evidence="1" id="KW-0805">Transcription regulation</keyword>